<dbReference type="AlphaFoldDB" id="A0A0G3EU28"/>
<sequence length="273" mass="29143">MRMEDSDVKQEQLVSPVIRTFKLLRYLAEGGSSANLSDVGRRLDINRVTVMRLLATLEHEGIIEALPQGGHRLGLGFLTLASTALSEHDMLSAARRVLARVTQQTELSSYLTVLDGGQVLYLLAHTPQTPLVSNIRVGSRVAAHLTTPGRVMLAYRSADEVRALLGDEPLPTATEQSVSSYAQLDEMLAADRARGCAWSFSGFESSIDSCAAPVFDTAGQAIAALSVAGPTDRVRGSAALRESIEQAVRQGAADLSKLVGYAPELLRSAARAG</sequence>
<evidence type="ECO:0000259" key="5">
    <source>
        <dbReference type="PROSITE" id="PS51078"/>
    </source>
</evidence>
<dbReference type="InterPro" id="IPR014757">
    <property type="entry name" value="Tscrpt_reg_IclR_C"/>
</dbReference>
<dbReference type="InterPro" id="IPR005471">
    <property type="entry name" value="Tscrpt_reg_IclR_N"/>
</dbReference>
<dbReference type="PROSITE" id="PS51078">
    <property type="entry name" value="ICLR_ED"/>
    <property type="match status" value="1"/>
</dbReference>
<keyword evidence="1" id="KW-0805">Transcription regulation</keyword>
<dbReference type="OrthoDB" id="5401369at2"/>
<accession>A0A0G3EU28</accession>
<proteinExistence type="predicted"/>
<dbReference type="PATRIC" id="fig|445709.3.peg.2682"/>
<dbReference type="InterPro" id="IPR029016">
    <property type="entry name" value="GAF-like_dom_sf"/>
</dbReference>
<gene>
    <name evidence="6" type="ORF">ABW99_12615</name>
</gene>
<dbReference type="PANTHER" id="PTHR30136">
    <property type="entry name" value="HELIX-TURN-HELIX TRANSCRIPTIONAL REGULATOR, ICLR FAMILY"/>
    <property type="match status" value="1"/>
</dbReference>
<dbReference type="Pfam" id="PF09339">
    <property type="entry name" value="HTH_IclR"/>
    <property type="match status" value="1"/>
</dbReference>
<keyword evidence="2" id="KW-0238">DNA-binding</keyword>
<evidence type="ECO:0000313" key="6">
    <source>
        <dbReference type="EMBL" id="AKJ70553.1"/>
    </source>
</evidence>
<dbReference type="EMBL" id="CP011568">
    <property type="protein sequence ID" value="AKJ70553.1"/>
    <property type="molecule type" value="Genomic_DNA"/>
</dbReference>
<dbReference type="InterPro" id="IPR036390">
    <property type="entry name" value="WH_DNA-bd_sf"/>
</dbReference>
<organism evidence="6 7">
    <name type="scientific">Pandoraea thiooxydans</name>
    <dbReference type="NCBI Taxonomy" id="445709"/>
    <lineage>
        <taxon>Bacteria</taxon>
        <taxon>Pseudomonadati</taxon>
        <taxon>Pseudomonadota</taxon>
        <taxon>Betaproteobacteria</taxon>
        <taxon>Burkholderiales</taxon>
        <taxon>Burkholderiaceae</taxon>
        <taxon>Pandoraea</taxon>
    </lineage>
</organism>
<dbReference type="STRING" id="445709.ABW99_12615"/>
<keyword evidence="3" id="KW-0804">Transcription</keyword>
<dbReference type="GO" id="GO:0003677">
    <property type="term" value="F:DNA binding"/>
    <property type="evidence" value="ECO:0007669"/>
    <property type="project" value="UniProtKB-KW"/>
</dbReference>
<dbReference type="InterPro" id="IPR050707">
    <property type="entry name" value="HTH_MetabolicPath_Reg"/>
</dbReference>
<evidence type="ECO:0000256" key="2">
    <source>
        <dbReference type="ARBA" id="ARBA00023125"/>
    </source>
</evidence>
<reference evidence="7" key="1">
    <citation type="submission" date="2015-06" db="EMBL/GenBank/DDBJ databases">
        <authorList>
            <person name="Lim Y.L."/>
            <person name="Ee R."/>
            <person name="Yong D."/>
            <person name="How K.Y."/>
            <person name="Yin W.F."/>
            <person name="Chan K.G."/>
        </authorList>
    </citation>
    <scope>NUCLEOTIDE SEQUENCE [LARGE SCALE GENOMIC DNA]</scope>
    <source>
        <strain evidence="7">DSM 25325</strain>
    </source>
</reference>
<dbReference type="SUPFAM" id="SSF46785">
    <property type="entry name" value="Winged helix' DNA-binding domain"/>
    <property type="match status" value="1"/>
</dbReference>
<dbReference type="Gene3D" id="1.10.10.10">
    <property type="entry name" value="Winged helix-like DNA-binding domain superfamily/Winged helix DNA-binding domain"/>
    <property type="match status" value="1"/>
</dbReference>
<dbReference type="Gene3D" id="3.30.450.40">
    <property type="match status" value="1"/>
</dbReference>
<evidence type="ECO:0000256" key="3">
    <source>
        <dbReference type="ARBA" id="ARBA00023163"/>
    </source>
</evidence>
<dbReference type="InterPro" id="IPR036388">
    <property type="entry name" value="WH-like_DNA-bd_sf"/>
</dbReference>
<dbReference type="GO" id="GO:0045892">
    <property type="term" value="P:negative regulation of DNA-templated transcription"/>
    <property type="evidence" value="ECO:0007669"/>
    <property type="project" value="TreeGrafter"/>
</dbReference>
<feature type="domain" description="IclR-ED" evidence="5">
    <location>
        <begin position="76"/>
        <end position="261"/>
    </location>
</feature>
<name>A0A0G3EU28_9BURK</name>
<dbReference type="PANTHER" id="PTHR30136:SF35">
    <property type="entry name" value="HTH-TYPE TRANSCRIPTIONAL REGULATOR RV1719"/>
    <property type="match status" value="1"/>
</dbReference>
<dbReference type="Pfam" id="PF01614">
    <property type="entry name" value="IclR_C"/>
    <property type="match status" value="1"/>
</dbReference>
<feature type="domain" description="HTH iclR-type" evidence="4">
    <location>
        <begin position="14"/>
        <end position="75"/>
    </location>
</feature>
<evidence type="ECO:0000259" key="4">
    <source>
        <dbReference type="PROSITE" id="PS51077"/>
    </source>
</evidence>
<dbReference type="KEGG" id="ptx:ABW99_12615"/>
<evidence type="ECO:0000256" key="1">
    <source>
        <dbReference type="ARBA" id="ARBA00023015"/>
    </source>
</evidence>
<dbReference type="SUPFAM" id="SSF55781">
    <property type="entry name" value="GAF domain-like"/>
    <property type="match status" value="1"/>
</dbReference>
<dbReference type="GO" id="GO:0003700">
    <property type="term" value="F:DNA-binding transcription factor activity"/>
    <property type="evidence" value="ECO:0007669"/>
    <property type="project" value="TreeGrafter"/>
</dbReference>
<dbReference type="SMART" id="SM00346">
    <property type="entry name" value="HTH_ICLR"/>
    <property type="match status" value="1"/>
</dbReference>
<dbReference type="PROSITE" id="PS51077">
    <property type="entry name" value="HTH_ICLR"/>
    <property type="match status" value="1"/>
</dbReference>
<protein>
    <submittedName>
        <fullName evidence="6">IclR family transcriptional regulator</fullName>
    </submittedName>
</protein>
<evidence type="ECO:0000313" key="7">
    <source>
        <dbReference type="Proteomes" id="UP000036700"/>
    </source>
</evidence>
<keyword evidence="7" id="KW-1185">Reference proteome</keyword>
<dbReference type="Proteomes" id="UP000036700">
    <property type="component" value="Chromosome"/>
</dbReference>